<reference evidence="2" key="1">
    <citation type="submission" date="2022-11" db="UniProtKB">
        <authorList>
            <consortium name="WormBaseParasite"/>
        </authorList>
    </citation>
    <scope>IDENTIFICATION</scope>
</reference>
<dbReference type="WBParaSite" id="JU765_v2.g349.t1">
    <property type="protein sequence ID" value="JU765_v2.g349.t1"/>
    <property type="gene ID" value="JU765_v2.g349"/>
</dbReference>
<organism evidence="1 2">
    <name type="scientific">Panagrolaimus sp. JU765</name>
    <dbReference type="NCBI Taxonomy" id="591449"/>
    <lineage>
        <taxon>Eukaryota</taxon>
        <taxon>Metazoa</taxon>
        <taxon>Ecdysozoa</taxon>
        <taxon>Nematoda</taxon>
        <taxon>Chromadorea</taxon>
        <taxon>Rhabditida</taxon>
        <taxon>Tylenchina</taxon>
        <taxon>Panagrolaimomorpha</taxon>
        <taxon>Panagrolaimoidea</taxon>
        <taxon>Panagrolaimidae</taxon>
        <taxon>Panagrolaimus</taxon>
    </lineage>
</organism>
<evidence type="ECO:0000313" key="1">
    <source>
        <dbReference type="Proteomes" id="UP000887576"/>
    </source>
</evidence>
<protein>
    <submittedName>
        <fullName evidence="2">Uncharacterized protein</fullName>
    </submittedName>
</protein>
<proteinExistence type="predicted"/>
<accession>A0AC34R588</accession>
<dbReference type="Proteomes" id="UP000887576">
    <property type="component" value="Unplaced"/>
</dbReference>
<evidence type="ECO:0000313" key="2">
    <source>
        <dbReference type="WBParaSite" id="JU765_v2.g349.t1"/>
    </source>
</evidence>
<sequence>MQPIISIFVLLIASITFAEEIELAEIEEMTGGISPEARNAIQQLVKVDQTAQHSKRITGLRRIMENLDSATLKELFEIYTKTTDNLAESGL</sequence>
<name>A0AC34R588_9BILA</name>